<proteinExistence type="predicted"/>
<name>F4Q744_CACFS</name>
<accession>F4Q744</accession>
<dbReference type="KEGG" id="dfa:DFA_09256"/>
<gene>
    <name evidence="2" type="ORF">DFA_09256</name>
</gene>
<evidence type="ECO:0000313" key="2">
    <source>
        <dbReference type="EMBL" id="EGG16226.1"/>
    </source>
</evidence>
<dbReference type="EMBL" id="GL883024">
    <property type="protein sequence ID" value="EGG16226.1"/>
    <property type="molecule type" value="Genomic_DNA"/>
</dbReference>
<keyword evidence="3" id="KW-1185">Reference proteome</keyword>
<dbReference type="Proteomes" id="UP000007797">
    <property type="component" value="Unassembled WGS sequence"/>
</dbReference>
<keyword evidence="1" id="KW-0175">Coiled coil</keyword>
<dbReference type="RefSeq" id="XP_004354610.1">
    <property type="nucleotide sequence ID" value="XM_004354558.1"/>
</dbReference>
<feature type="coiled-coil region" evidence="1">
    <location>
        <begin position="371"/>
        <end position="398"/>
    </location>
</feature>
<reference evidence="3" key="1">
    <citation type="journal article" date="2011" name="Genome Res.">
        <title>Phylogeny-wide analysis of social amoeba genomes highlights ancient origins for complex intercellular communication.</title>
        <authorList>
            <person name="Heidel A.J."/>
            <person name="Lawal H.M."/>
            <person name="Felder M."/>
            <person name="Schilde C."/>
            <person name="Helps N.R."/>
            <person name="Tunggal B."/>
            <person name="Rivero F."/>
            <person name="John U."/>
            <person name="Schleicher M."/>
            <person name="Eichinger L."/>
            <person name="Platzer M."/>
            <person name="Noegel A.A."/>
            <person name="Schaap P."/>
            <person name="Gloeckner G."/>
        </authorList>
    </citation>
    <scope>NUCLEOTIDE SEQUENCE [LARGE SCALE GENOMIC DNA]</scope>
    <source>
        <strain evidence="3">SH3</strain>
    </source>
</reference>
<organism evidence="2 3">
    <name type="scientific">Cavenderia fasciculata</name>
    <name type="common">Slime mold</name>
    <name type="synonym">Dictyostelium fasciculatum</name>
    <dbReference type="NCBI Taxonomy" id="261658"/>
    <lineage>
        <taxon>Eukaryota</taxon>
        <taxon>Amoebozoa</taxon>
        <taxon>Evosea</taxon>
        <taxon>Eumycetozoa</taxon>
        <taxon>Dictyostelia</taxon>
        <taxon>Acytosteliales</taxon>
        <taxon>Cavenderiaceae</taxon>
        <taxon>Cavenderia</taxon>
    </lineage>
</organism>
<dbReference type="AlphaFoldDB" id="F4Q744"/>
<dbReference type="GeneID" id="14868372"/>
<sequence>MVMDNDQLFKHILFQNRYLFSLIIEYIGYINRLENAQKIERDVIRGAQTKGLLLRHIGSDRKINLFYTMLSADNHYTKECRVNKSVLTHQYVNRQSYYANLPLVHKLKHPSLATRTYQTVQCVKWLLKNRYGNLLADKLAKGLVLDFGEVMWTKYATQERLKDFSEDTIKLLIKRAITFYNDNKMPSLGDTMAVTIITFGNKRLIEELLKIYWNKEFNGKYDAMASLGDVALFKRETPTTTTTTTTGLENINITSAMVVALKNGHTDLFRYIYETYHQEYLKENNKMSTYAKESGYLIVAVLFCKDLELMKKVLQEAKTTIPNYTIFPQPSWSNYIGGVLNSILEDPIKQNRYSIRHIFPSHQNQLETIRIVSEIYLNDEEEEELQQLQQQKQVFVSQESVETDLINNYLVLKKDWSGEYKGTTYTITDLSLYCTLIHACKGHLHIERIIKAVGRILSLSDDQGLCRYFSTFLSPKKLIEAASQSRFPSHIIYAKQQIPSSHKYYKLVPRSIETYNTIKSIGLLYGPNSTFILKRAIKANDLELVRLVAKDHGVYVESQDIIVLALETGNPETVVCVLESIYSRRNNPIKLLPNPSARIFHNPSVCHFIVSHFNLLERYVAWPRVELILEYAMYFSKMDVARYYINESKSSTSSTVSSGKSTRYVSNYYYQLQYGFNVFSTKIKRELPETIHQLFERQQEIIQLACRFIEPGRLILSINNIPVATALGSIGDTSLVDTVKSNVAVGESLSPGFYQELVKMAFQWGHLTLIKHMDYKYHLSKIYSMENVKLAIDNNYKHIIDFYLKERNGYKKQVLQLIDTISPKNIN</sequence>
<protein>
    <submittedName>
        <fullName evidence="2">Uncharacterized protein</fullName>
    </submittedName>
</protein>
<evidence type="ECO:0000256" key="1">
    <source>
        <dbReference type="SAM" id="Coils"/>
    </source>
</evidence>
<evidence type="ECO:0000313" key="3">
    <source>
        <dbReference type="Proteomes" id="UP000007797"/>
    </source>
</evidence>